<evidence type="ECO:0000259" key="4">
    <source>
        <dbReference type="PROSITE" id="PS51294"/>
    </source>
</evidence>
<feature type="region of interest" description="Disordered" evidence="2">
    <location>
        <begin position="975"/>
        <end position="1057"/>
    </location>
</feature>
<feature type="compositionally biased region" description="Low complexity" evidence="2">
    <location>
        <begin position="474"/>
        <end position="486"/>
    </location>
</feature>
<evidence type="ECO:0000256" key="1">
    <source>
        <dbReference type="ARBA" id="ARBA00023242"/>
    </source>
</evidence>
<feature type="domain" description="Myb-like" evidence="3">
    <location>
        <begin position="206"/>
        <end position="260"/>
    </location>
</feature>
<evidence type="ECO:0000313" key="6">
    <source>
        <dbReference type="Proteomes" id="UP000521872"/>
    </source>
</evidence>
<feature type="compositionally biased region" description="Polar residues" evidence="2">
    <location>
        <begin position="1232"/>
        <end position="1244"/>
    </location>
</feature>
<dbReference type="PANTHER" id="PTHR46734:SF1">
    <property type="entry name" value="TELOMERIC REPEAT-BINDING FACTOR 1"/>
    <property type="match status" value="1"/>
</dbReference>
<organism evidence="5 6">
    <name type="scientific">Agrocybe pediades</name>
    <dbReference type="NCBI Taxonomy" id="84607"/>
    <lineage>
        <taxon>Eukaryota</taxon>
        <taxon>Fungi</taxon>
        <taxon>Dikarya</taxon>
        <taxon>Basidiomycota</taxon>
        <taxon>Agaricomycotina</taxon>
        <taxon>Agaricomycetes</taxon>
        <taxon>Agaricomycetidae</taxon>
        <taxon>Agaricales</taxon>
        <taxon>Agaricineae</taxon>
        <taxon>Strophariaceae</taxon>
        <taxon>Agrocybe</taxon>
    </lineage>
</organism>
<reference evidence="5 6" key="1">
    <citation type="submission" date="2019-12" db="EMBL/GenBank/DDBJ databases">
        <authorList>
            <person name="Floudas D."/>
            <person name="Bentzer J."/>
            <person name="Ahren D."/>
            <person name="Johansson T."/>
            <person name="Persson P."/>
            <person name="Tunlid A."/>
        </authorList>
    </citation>
    <scope>NUCLEOTIDE SEQUENCE [LARGE SCALE GENOMIC DNA]</scope>
    <source>
        <strain evidence="5 6">CBS 102.39</strain>
    </source>
</reference>
<feature type="compositionally biased region" description="Low complexity" evidence="2">
    <location>
        <begin position="1550"/>
        <end position="1559"/>
    </location>
</feature>
<dbReference type="Pfam" id="PF23588">
    <property type="entry name" value="HTH_CHD1_Hrp3"/>
    <property type="match status" value="1"/>
</dbReference>
<dbReference type="InterPro" id="IPR056302">
    <property type="entry name" value="CHD1-2/Hrp3_HTH"/>
</dbReference>
<feature type="compositionally biased region" description="Polar residues" evidence="2">
    <location>
        <begin position="106"/>
        <end position="116"/>
    </location>
</feature>
<dbReference type="PANTHER" id="PTHR46734">
    <property type="entry name" value="TELOMERIC REPEAT-BINDING FACTOR 1 TERF1"/>
    <property type="match status" value="1"/>
</dbReference>
<feature type="domain" description="HTH myb-type" evidence="4">
    <location>
        <begin position="206"/>
        <end position="264"/>
    </location>
</feature>
<accession>A0A8H4R835</accession>
<feature type="compositionally biased region" description="Low complexity" evidence="2">
    <location>
        <begin position="72"/>
        <end position="94"/>
    </location>
</feature>
<keyword evidence="6" id="KW-1185">Reference proteome</keyword>
<feature type="compositionally biased region" description="Low complexity" evidence="2">
    <location>
        <begin position="1567"/>
        <end position="1604"/>
    </location>
</feature>
<dbReference type="InterPro" id="IPR001005">
    <property type="entry name" value="SANT/Myb"/>
</dbReference>
<feature type="compositionally biased region" description="Polar residues" evidence="2">
    <location>
        <begin position="452"/>
        <end position="473"/>
    </location>
</feature>
<feature type="region of interest" description="Disordered" evidence="2">
    <location>
        <begin position="525"/>
        <end position="546"/>
    </location>
</feature>
<feature type="domain" description="Myb-like" evidence="3">
    <location>
        <begin position="122"/>
        <end position="172"/>
    </location>
</feature>
<dbReference type="PROSITE" id="PS51294">
    <property type="entry name" value="HTH_MYB"/>
    <property type="match status" value="1"/>
</dbReference>
<dbReference type="SMART" id="SM00717">
    <property type="entry name" value="SANT"/>
    <property type="match status" value="2"/>
</dbReference>
<feature type="compositionally biased region" description="Low complexity" evidence="2">
    <location>
        <begin position="1005"/>
        <end position="1028"/>
    </location>
</feature>
<feature type="compositionally biased region" description="Acidic residues" evidence="2">
    <location>
        <begin position="325"/>
        <end position="342"/>
    </location>
</feature>
<feature type="compositionally biased region" description="Gly residues" evidence="2">
    <location>
        <begin position="1125"/>
        <end position="1140"/>
    </location>
</feature>
<feature type="compositionally biased region" description="Low complexity" evidence="2">
    <location>
        <begin position="1275"/>
        <end position="1316"/>
    </location>
</feature>
<gene>
    <name evidence="5" type="ORF">D9613_002312</name>
</gene>
<dbReference type="InterPro" id="IPR017930">
    <property type="entry name" value="Myb_dom"/>
</dbReference>
<feature type="compositionally biased region" description="Low complexity" evidence="2">
    <location>
        <begin position="1141"/>
        <end position="1151"/>
    </location>
</feature>
<feature type="compositionally biased region" description="Low complexity" evidence="2">
    <location>
        <begin position="1495"/>
        <end position="1508"/>
    </location>
</feature>
<name>A0A8H4R835_9AGAR</name>
<dbReference type="Proteomes" id="UP000521872">
    <property type="component" value="Unassembled WGS sequence"/>
</dbReference>
<feature type="compositionally biased region" description="Basic residues" evidence="2">
    <location>
        <begin position="1174"/>
        <end position="1208"/>
    </location>
</feature>
<feature type="compositionally biased region" description="Low complexity" evidence="2">
    <location>
        <begin position="294"/>
        <end position="303"/>
    </location>
</feature>
<feature type="compositionally biased region" description="Gly residues" evidence="2">
    <location>
        <begin position="1029"/>
        <end position="1039"/>
    </location>
</feature>
<feature type="compositionally biased region" description="Basic and acidic residues" evidence="2">
    <location>
        <begin position="95"/>
        <end position="105"/>
    </location>
</feature>
<feature type="compositionally biased region" description="Polar residues" evidence="2">
    <location>
        <begin position="314"/>
        <end position="324"/>
    </location>
</feature>
<feature type="compositionally biased region" description="Low complexity" evidence="2">
    <location>
        <begin position="400"/>
        <end position="427"/>
    </location>
</feature>
<feature type="compositionally biased region" description="Low complexity" evidence="2">
    <location>
        <begin position="21"/>
        <end position="39"/>
    </location>
</feature>
<feature type="region of interest" description="Disordered" evidence="2">
    <location>
        <begin position="1125"/>
        <end position="1246"/>
    </location>
</feature>
<feature type="compositionally biased region" description="Polar residues" evidence="2">
    <location>
        <begin position="1459"/>
        <end position="1473"/>
    </location>
</feature>
<feature type="compositionally biased region" description="Polar residues" evidence="2">
    <location>
        <begin position="382"/>
        <end position="399"/>
    </location>
</feature>
<dbReference type="InterPro" id="IPR052450">
    <property type="entry name" value="TRBD-Containing_Protein"/>
</dbReference>
<feature type="region of interest" description="Disordered" evidence="2">
    <location>
        <begin position="558"/>
        <end position="587"/>
    </location>
</feature>
<comment type="caution">
    <text evidence="5">The sequence shown here is derived from an EMBL/GenBank/DDBJ whole genome shotgun (WGS) entry which is preliminary data.</text>
</comment>
<protein>
    <submittedName>
        <fullName evidence="5">Uncharacterized protein</fullName>
    </submittedName>
</protein>
<dbReference type="Gene3D" id="1.10.10.60">
    <property type="entry name" value="Homeodomain-like"/>
    <property type="match status" value="2"/>
</dbReference>
<feature type="region of interest" description="Disordered" evidence="2">
    <location>
        <begin position="792"/>
        <end position="824"/>
    </location>
</feature>
<feature type="compositionally biased region" description="Low complexity" evidence="2">
    <location>
        <begin position="1437"/>
        <end position="1448"/>
    </location>
</feature>
<feature type="compositionally biased region" description="Basic and acidic residues" evidence="2">
    <location>
        <begin position="809"/>
        <end position="823"/>
    </location>
</feature>
<evidence type="ECO:0000256" key="2">
    <source>
        <dbReference type="SAM" id="MobiDB-lite"/>
    </source>
</evidence>
<sequence>MTSNTTNTRSQANGVPSTSTFSFKAPFPVSPASAASVSALKHRRVSLASPSSPRLVKPFSFRDEMGIQQQDGAVATTSSGSSTNANATASSASVPEKKGKMRKIDTSQSNTNNSDESPPPVPEKKPRKKWSSEETQMLVEGCQIHGVGNWKTILQDPDLKFHDRSAVDLKDRHPRGFGKHYPNARTHLSSKIRSTFADGTSLFEKTRSKRRRPFTEAEDRALKAGYEKHGTTWATIVKDPIFQEQNRRSTDLRDRFRNAFPDLYQAAGYKPRTAAKKKLGLGGPLQGADDWQVTATSTTSSTTGPVRSRRHTQSSRSVPQSTVPSEDELELEPDEESSEEEGGAVGVGKGKGRGAKAKGKGKAKGEHTYTFKTPMTPVFVDSTHSFRQQQPKRPVMNSTSHSAPAAVQQSASSSTESSSSTNDPSASFDDEDDEMHLVVDSAGALDIPDFLPSNSSSNVHSDMETWPSSSGLNTPTHSSSTAAWSTAAASPTSSQVSDFFMSNSSGGAHTDTSSSSPFIEHRRSEFLGGSSSGNGSNGNGSRNNFGMIGKSAWGNDWFSPNPKLEGGSTNNPNSSSSSSSFIDHHSDAGGFSPSSPFGYHPHLNHGVLDRYDLFPPTMPDGSSMSEVGYGDSHTFGEEMGFGFGFGAGGAAAFGAAAAFGVGPAGLGLGLSGFGIGGGGGGGGIGGGGGGGSVNGSGGGAASAGGTGFKGYHSPVAGDLISGTGAARMYGGTSSGSSNFGLGLTSFGSSAMSLAAVFPSFSSASTSTSASSSSTSMYASTAGSGSGASAMGLGLMNMGGIEEGGEEEHEQQARQEQREQERAGRGGIHPMQLHAHSSSLLAGIDLTAISLDDRVGPEVASSSVATGGEGAGEAKVDGMDEGAGGGGDAIMEDGDVSHEKAQQQQLKREQQQQQLQEEDSLARSLGLSLHDTDDEADDQANGGIKNDMTSGNGSGFLCSDDSFGLDDLVDMNELHATPPATPVLTSPRPMRRSSASGGWVGHHHQQQQQHQQEQGYQQHQHQHQHQQMMMGGGGGGGGGHARSISVPPSEARNGGGGGMLGGGGGGAYANANESMGFGMGMGMSVDDVGLHMLGMQHHHHHHHHHQQDRSLQALFGVNFGVGGAGTSSGTTTGGGGNGGLGLHQHSLSASSSPLMMSNAGLRSPMSPLSPILRHQPLHPHTHTHTHHQHSHSHSHSLSQHHHHGQHQQHSHLQQQQQQQPTTVYPGNLMIHSSPASPQALGSPTGSVDLPLHQYLNLNEAAASPSPTPPGSGGVSSPGAGDMLWRSTPGAATSTASATSENSNGNGANGASSSNGNTFQQQTNLFNGSADPYASYSNVPYLDLHYPIFGHHGHGHHGLGGGVGGMDTMEDDWDAPARQGPEALDLAQSSASAASALGMSLGGLAGTGSALNLGLLGFGPGLSGSGGGGGGLGLKSFDQQQQQQQPLTPVLGGGGGGGGTIRNQSSMATIRQNVHSSSSSNSGSTSLSALFGGSNGTSGDSTSSASSISSGREKTAFVPLSVDPKVLSAPSTSTSTLSGVIGSPKEGGKTSTGGSRSSTRNGGAGGASNNGNSSKSNTANDSVKSSGNGNGSAKNSSSSSSSTASGREGRGNSGATVSRSMSHHRGQSAVCPQDLVLRNDNNKRKRASWDGGLV</sequence>
<feature type="region of interest" description="Disordered" evidence="2">
    <location>
        <begin position="1523"/>
        <end position="1631"/>
    </location>
</feature>
<feature type="region of interest" description="Disordered" evidence="2">
    <location>
        <begin position="1"/>
        <end position="134"/>
    </location>
</feature>
<feature type="compositionally biased region" description="Gly residues" evidence="2">
    <location>
        <begin position="1449"/>
        <end position="1458"/>
    </location>
</feature>
<dbReference type="CDD" id="cd11660">
    <property type="entry name" value="SANT_TRF"/>
    <property type="match status" value="2"/>
</dbReference>
<evidence type="ECO:0000259" key="3">
    <source>
        <dbReference type="PROSITE" id="PS50090"/>
    </source>
</evidence>
<feature type="compositionally biased region" description="Low complexity" evidence="2">
    <location>
        <begin position="1209"/>
        <end position="1221"/>
    </location>
</feature>
<feature type="region of interest" description="Disordered" evidence="2">
    <location>
        <begin position="1259"/>
        <end position="1323"/>
    </location>
</feature>
<feature type="compositionally biased region" description="Basic residues" evidence="2">
    <location>
        <begin position="350"/>
        <end position="362"/>
    </location>
</feature>
<dbReference type="PROSITE" id="PS50090">
    <property type="entry name" value="MYB_LIKE"/>
    <property type="match status" value="2"/>
</dbReference>
<feature type="compositionally biased region" description="Polar residues" evidence="2">
    <location>
        <begin position="1"/>
        <end position="20"/>
    </location>
</feature>
<feature type="region of interest" description="Disordered" evidence="2">
    <location>
        <begin position="1427"/>
        <end position="1510"/>
    </location>
</feature>
<feature type="region of interest" description="Disordered" evidence="2">
    <location>
        <begin position="278"/>
        <end position="486"/>
    </location>
</feature>
<dbReference type="EMBL" id="JAACJL010000001">
    <property type="protein sequence ID" value="KAF4623890.1"/>
    <property type="molecule type" value="Genomic_DNA"/>
</dbReference>
<feature type="compositionally biased region" description="Basic and acidic residues" evidence="2">
    <location>
        <begin position="894"/>
        <end position="909"/>
    </location>
</feature>
<dbReference type="InterPro" id="IPR009057">
    <property type="entry name" value="Homeodomain-like_sf"/>
</dbReference>
<feature type="compositionally biased region" description="Low complexity" evidence="2">
    <location>
        <begin position="1474"/>
        <end position="1486"/>
    </location>
</feature>
<dbReference type="SUPFAM" id="SSF46689">
    <property type="entry name" value="Homeodomain-like"/>
    <property type="match status" value="2"/>
</dbReference>
<feature type="region of interest" description="Disordered" evidence="2">
    <location>
        <begin position="858"/>
        <end position="951"/>
    </location>
</feature>
<keyword evidence="1" id="KW-0539">Nucleus</keyword>
<evidence type="ECO:0000313" key="5">
    <source>
        <dbReference type="EMBL" id="KAF4623890.1"/>
    </source>
</evidence>
<proteinExistence type="predicted"/>